<evidence type="ECO:0000313" key="3">
    <source>
        <dbReference type="Proteomes" id="UP000799444"/>
    </source>
</evidence>
<name>A0A9P4R8B7_9PLEO</name>
<protein>
    <submittedName>
        <fullName evidence="2">Uncharacterized protein</fullName>
    </submittedName>
</protein>
<feature type="region of interest" description="Disordered" evidence="1">
    <location>
        <begin position="50"/>
        <end position="70"/>
    </location>
</feature>
<evidence type="ECO:0000313" key="2">
    <source>
        <dbReference type="EMBL" id="KAF2740882.1"/>
    </source>
</evidence>
<accession>A0A9P4R8B7</accession>
<dbReference type="EMBL" id="ML996099">
    <property type="protein sequence ID" value="KAF2740882.1"/>
    <property type="molecule type" value="Genomic_DNA"/>
</dbReference>
<evidence type="ECO:0000256" key="1">
    <source>
        <dbReference type="SAM" id="MobiDB-lite"/>
    </source>
</evidence>
<organism evidence="2 3">
    <name type="scientific">Polyplosphaeria fusca</name>
    <dbReference type="NCBI Taxonomy" id="682080"/>
    <lineage>
        <taxon>Eukaryota</taxon>
        <taxon>Fungi</taxon>
        <taxon>Dikarya</taxon>
        <taxon>Ascomycota</taxon>
        <taxon>Pezizomycotina</taxon>
        <taxon>Dothideomycetes</taxon>
        <taxon>Pleosporomycetidae</taxon>
        <taxon>Pleosporales</taxon>
        <taxon>Tetraplosphaeriaceae</taxon>
        <taxon>Polyplosphaeria</taxon>
    </lineage>
</organism>
<keyword evidence="3" id="KW-1185">Reference proteome</keyword>
<reference evidence="2" key="1">
    <citation type="journal article" date="2020" name="Stud. Mycol.">
        <title>101 Dothideomycetes genomes: a test case for predicting lifestyles and emergence of pathogens.</title>
        <authorList>
            <person name="Haridas S."/>
            <person name="Albert R."/>
            <person name="Binder M."/>
            <person name="Bloem J."/>
            <person name="Labutti K."/>
            <person name="Salamov A."/>
            <person name="Andreopoulos B."/>
            <person name="Baker S."/>
            <person name="Barry K."/>
            <person name="Bills G."/>
            <person name="Bluhm B."/>
            <person name="Cannon C."/>
            <person name="Castanera R."/>
            <person name="Culley D."/>
            <person name="Daum C."/>
            <person name="Ezra D."/>
            <person name="Gonzalez J."/>
            <person name="Henrissat B."/>
            <person name="Kuo A."/>
            <person name="Liang C."/>
            <person name="Lipzen A."/>
            <person name="Lutzoni F."/>
            <person name="Magnuson J."/>
            <person name="Mondo S."/>
            <person name="Nolan M."/>
            <person name="Ohm R."/>
            <person name="Pangilinan J."/>
            <person name="Park H.-J."/>
            <person name="Ramirez L."/>
            <person name="Alfaro M."/>
            <person name="Sun H."/>
            <person name="Tritt A."/>
            <person name="Yoshinaga Y."/>
            <person name="Zwiers L.-H."/>
            <person name="Turgeon B."/>
            <person name="Goodwin S."/>
            <person name="Spatafora J."/>
            <person name="Crous P."/>
            <person name="Grigoriev I."/>
        </authorList>
    </citation>
    <scope>NUCLEOTIDE SEQUENCE</scope>
    <source>
        <strain evidence="2">CBS 125425</strain>
    </source>
</reference>
<dbReference type="Proteomes" id="UP000799444">
    <property type="component" value="Unassembled WGS sequence"/>
</dbReference>
<comment type="caution">
    <text evidence="2">The sequence shown here is derived from an EMBL/GenBank/DDBJ whole genome shotgun (WGS) entry which is preliminary data.</text>
</comment>
<sequence length="264" mass="28705">MSHQLPESNTLIVLGECLLSNPQHDNASTAPHPVEASLKYCHSEAIPSWRTASSSPPSSSSSNLPPASGPQYNQIEAGGVYWLTELHDVKPDSIALRSVGTNTGLFSHPAVVLGKEICEGEEVVWIRGCTSFGGRGIGHKRADRQDTYRMVEHADVVAHNNTEALTLLPGSRSFSKPTFVNWQRGQAYKIEVKYLEDFGFGGPISLSPQSVERMLKMGKPAPVLPPGKIKPTRGNVPRRGNCPWTRKVPSALCRSPRGESTCAR</sequence>
<proteinExistence type="predicted"/>
<gene>
    <name evidence="2" type="ORF">EJ04DRAFT_518632</name>
</gene>
<dbReference type="AlphaFoldDB" id="A0A9P4R8B7"/>
<feature type="region of interest" description="Disordered" evidence="1">
    <location>
        <begin position="218"/>
        <end position="241"/>
    </location>
</feature>